<feature type="transmembrane region" description="Helical" evidence="1">
    <location>
        <begin position="19"/>
        <end position="36"/>
    </location>
</feature>
<dbReference type="SMR" id="A0A4V0YK69"/>
<keyword evidence="1" id="KW-0812">Transmembrane</keyword>
<proteinExistence type="predicted"/>
<dbReference type="GO" id="GO:0050151">
    <property type="term" value="F:oleate hydratase activity"/>
    <property type="evidence" value="ECO:0007669"/>
    <property type="project" value="InterPro"/>
</dbReference>
<name>A0A4V0YK69_9PSED</name>
<keyword evidence="1" id="KW-1133">Transmembrane helix</keyword>
<accession>A0A4V0YK69</accession>
<dbReference type="GO" id="GO:0071949">
    <property type="term" value="F:FAD binding"/>
    <property type="evidence" value="ECO:0007669"/>
    <property type="project" value="InterPro"/>
</dbReference>
<dbReference type="RefSeq" id="WP_208668195.1">
    <property type="nucleotide sequence ID" value="NZ_CP024767.1"/>
</dbReference>
<dbReference type="Proteomes" id="UP000291121">
    <property type="component" value="Chromosome"/>
</dbReference>
<reference evidence="2 3" key="1">
    <citation type="submission" date="2017-11" db="EMBL/GenBank/DDBJ databases">
        <title>Genome sequence of Pseudomonas arsenicoxydans ACM1.</title>
        <authorList>
            <person name="Nascimento F.X."/>
        </authorList>
    </citation>
    <scope>NUCLEOTIDE SEQUENCE [LARGE SCALE GENOMIC DNA]</scope>
    <source>
        <strain evidence="2 3">ACM1</strain>
    </source>
</reference>
<evidence type="ECO:0000313" key="2">
    <source>
        <dbReference type="EMBL" id="QAY86104.1"/>
    </source>
</evidence>
<protein>
    <submittedName>
        <fullName evidence="2">Oleate hydratase</fullName>
    </submittedName>
</protein>
<dbReference type="Gene3D" id="3.50.50.60">
    <property type="entry name" value="FAD/NAD(P)-binding domain"/>
    <property type="match status" value="2"/>
</dbReference>
<keyword evidence="1" id="KW-0472">Membrane</keyword>
<dbReference type="InterPro" id="IPR010354">
    <property type="entry name" value="Oleate_hydratase"/>
</dbReference>
<gene>
    <name evidence="2" type="ORF">CUN61_19895</name>
</gene>
<evidence type="ECO:0000313" key="3">
    <source>
        <dbReference type="Proteomes" id="UP000291121"/>
    </source>
</evidence>
<dbReference type="PANTHER" id="PTHR37417">
    <property type="entry name" value="67 KDA MYOSIN-CROSS-REACTIVE ANTIGEN FAMILY PROTEIN (AFU_ORTHOLOGUE AFUA_5G09970)"/>
    <property type="match status" value="1"/>
</dbReference>
<dbReference type="InterPro" id="IPR036188">
    <property type="entry name" value="FAD/NAD-bd_sf"/>
</dbReference>
<dbReference type="Pfam" id="PF06100">
    <property type="entry name" value="MCRA"/>
    <property type="match status" value="1"/>
</dbReference>
<dbReference type="GO" id="GO:0006631">
    <property type="term" value="P:fatty acid metabolic process"/>
    <property type="evidence" value="ECO:0007669"/>
    <property type="project" value="InterPro"/>
</dbReference>
<keyword evidence="3" id="KW-1185">Reference proteome</keyword>
<dbReference type="NCBIfam" id="NF010584">
    <property type="entry name" value="PRK13977.1"/>
    <property type="match status" value="1"/>
</dbReference>
<dbReference type="SUPFAM" id="SSF51905">
    <property type="entry name" value="FAD/NAD(P)-binding domain"/>
    <property type="match status" value="1"/>
</dbReference>
<dbReference type="AlphaFoldDB" id="A0A4V0YK69"/>
<evidence type="ECO:0000256" key="1">
    <source>
        <dbReference type="SAM" id="Phobius"/>
    </source>
</evidence>
<organism evidence="2 3">
    <name type="scientific">Pseudomonas arsenicoxydans</name>
    <dbReference type="NCBI Taxonomy" id="702115"/>
    <lineage>
        <taxon>Bacteria</taxon>
        <taxon>Pseudomonadati</taxon>
        <taxon>Pseudomonadota</taxon>
        <taxon>Gammaproteobacteria</taxon>
        <taxon>Pseudomonadales</taxon>
        <taxon>Pseudomonadaceae</taxon>
        <taxon>Pseudomonas</taxon>
    </lineage>
</organism>
<sequence>MTDKDDSQTNAPSETEPRFYLVGGGIAAMAAAAFMIRDGDVIGRNITLFEKLDTPGGSLDGGGSAQDGYVLRGGRMFESKYVCTLELFASIPTLDGKTTVTLETLAWNERMHTSSKSRLARNGLRETAPEFGLTEGDILTIERIAIESEAALGGTTIADQFSESFFQTQFWLMWCTTFAFQPWHSAAEFRRYIVRFAHMVAGFNRLEGIMRTVYNQYDSLVRPLHKWLIERGVVFEQGACVTDMHLREHSDGKSVKRILYERDDKQSVVDVRACDYVLVTLGSMTEASSIGSMDQAPQLKSKAIKGAWALWETLAKGRPEFGHPQVFSNHIDATKWVSFTTTLSDPGFLRRTVEFTGNVPGEGGLITFPESNWLMSIVVPFQPHFIDQPEEVSVFWGYGLHVDTPGNFVNIPMSACTGREIMTELLGHLHFGSDSQAILKSAICIPCMMPFITSQFMPREEGDRPQVVPEGYKNLAFIGQYCELPNDVVFTVEYSIRTAQCAVSSLLGLKRKPTKVYKGATDPRVLFKAFKALHDMGV</sequence>
<dbReference type="EMBL" id="CP024767">
    <property type="protein sequence ID" value="QAY86104.1"/>
    <property type="molecule type" value="Genomic_DNA"/>
</dbReference>
<dbReference type="Gene3D" id="3.30.9.80">
    <property type="match status" value="1"/>
</dbReference>
<dbReference type="PANTHER" id="PTHR37417:SF2">
    <property type="entry name" value="67 KDA MYOSIN-CROSS-REACTIVE ANTIGEN FAMILY PROTEIN (AFU_ORTHOLOGUE AFUA_5G09970)"/>
    <property type="match status" value="1"/>
</dbReference>